<dbReference type="AlphaFoldDB" id="A0A9X3I2M4"/>
<evidence type="ECO:0000313" key="2">
    <source>
        <dbReference type="Proteomes" id="UP001143347"/>
    </source>
</evidence>
<comment type="caution">
    <text evidence="1">The sequence shown here is derived from an EMBL/GenBank/DDBJ whole genome shotgun (WGS) entry which is preliminary data.</text>
</comment>
<evidence type="ECO:0008006" key="3">
    <source>
        <dbReference type="Google" id="ProtNLM"/>
    </source>
</evidence>
<evidence type="ECO:0000313" key="1">
    <source>
        <dbReference type="EMBL" id="MCX2962668.1"/>
    </source>
</evidence>
<gene>
    <name evidence="1" type="ORF">OSB52_01025</name>
</gene>
<name>A0A9X3I2M4_9ACTN</name>
<proteinExistence type="predicted"/>
<keyword evidence="2" id="KW-1185">Reference proteome</keyword>
<dbReference type="Proteomes" id="UP001143347">
    <property type="component" value="Unassembled WGS sequence"/>
</dbReference>
<reference evidence="1" key="1">
    <citation type="submission" date="2022-10" db="EMBL/GenBank/DDBJ databases">
        <title>WGS of marine actinomycetes from Thailand.</title>
        <authorList>
            <person name="Thawai C."/>
        </authorList>
    </citation>
    <scope>NUCLEOTIDE SEQUENCE</scope>
    <source>
        <strain evidence="1">SW21</strain>
    </source>
</reference>
<sequence>MILGFIGLSLVACSSGAETSSGASQSNSVTAIDGPDVHVAGKCAVLDGSDLAELLGNIPLTSADVTEQGCTWVVGNDEGVARYEIRPGLAEADDADDRALRFAGGVLYFNAALSDHIDCVADVAVDGSSEYIQLEITPAETVTSELAPDDGAVCSHALPQVEKIVEGLGWT</sequence>
<dbReference type="EMBL" id="JAPKFM010000001">
    <property type="protein sequence ID" value="MCX2962668.1"/>
    <property type="molecule type" value="Genomic_DNA"/>
</dbReference>
<organism evidence="1 2">
    <name type="scientific">Gordonia aquimaris</name>
    <dbReference type="NCBI Taxonomy" id="2984863"/>
    <lineage>
        <taxon>Bacteria</taxon>
        <taxon>Bacillati</taxon>
        <taxon>Actinomycetota</taxon>
        <taxon>Actinomycetes</taxon>
        <taxon>Mycobacteriales</taxon>
        <taxon>Gordoniaceae</taxon>
        <taxon>Gordonia</taxon>
    </lineage>
</organism>
<protein>
    <recommendedName>
        <fullName evidence="3">DUF3558 domain-containing protein</fullName>
    </recommendedName>
</protein>
<dbReference type="RefSeq" id="WP_266059711.1">
    <property type="nucleotide sequence ID" value="NZ_JAPKFM010000001.1"/>
</dbReference>
<accession>A0A9X3I2M4</accession>